<dbReference type="EMBL" id="HG994593">
    <property type="protein sequence ID" value="CAF2854273.1"/>
    <property type="molecule type" value="Genomic_DNA"/>
</dbReference>
<gene>
    <name evidence="1" type="ORF">LSAA_4573</name>
</gene>
<proteinExistence type="predicted"/>
<accession>A0A7R8H510</accession>
<sequence length="109" mass="12694">MMPSRHTKNFREKVRRNVALSMNNMGSFLNETEETVRRIVRKDLGYETFQSAFILGHQDMKDGKMQSSTQVTNRDHAPEVSIQLWCGVGSFKWSEIFDFPDPPGWIQNQ</sequence>
<dbReference type="Proteomes" id="UP000675881">
    <property type="component" value="Chromosome 14"/>
</dbReference>
<evidence type="ECO:0000313" key="2">
    <source>
        <dbReference type="Proteomes" id="UP000675881"/>
    </source>
</evidence>
<keyword evidence="2" id="KW-1185">Reference proteome</keyword>
<protein>
    <submittedName>
        <fullName evidence="1">(salmon louse) hypothetical protein</fullName>
    </submittedName>
</protein>
<dbReference type="AlphaFoldDB" id="A0A7R8H510"/>
<reference evidence="1" key="1">
    <citation type="submission" date="2021-02" db="EMBL/GenBank/DDBJ databases">
        <authorList>
            <person name="Bekaert M."/>
        </authorList>
    </citation>
    <scope>NUCLEOTIDE SEQUENCE</scope>
    <source>
        <strain evidence="1">IoA-00</strain>
    </source>
</reference>
<name>A0A7R8H510_LEPSM</name>
<evidence type="ECO:0000313" key="1">
    <source>
        <dbReference type="EMBL" id="CAF2854273.1"/>
    </source>
</evidence>
<organism evidence="1 2">
    <name type="scientific">Lepeophtheirus salmonis</name>
    <name type="common">Salmon louse</name>
    <name type="synonym">Caligus salmonis</name>
    <dbReference type="NCBI Taxonomy" id="72036"/>
    <lineage>
        <taxon>Eukaryota</taxon>
        <taxon>Metazoa</taxon>
        <taxon>Ecdysozoa</taxon>
        <taxon>Arthropoda</taxon>
        <taxon>Crustacea</taxon>
        <taxon>Multicrustacea</taxon>
        <taxon>Hexanauplia</taxon>
        <taxon>Copepoda</taxon>
        <taxon>Siphonostomatoida</taxon>
        <taxon>Caligidae</taxon>
        <taxon>Lepeophtheirus</taxon>
    </lineage>
</organism>